<keyword evidence="6" id="KW-0547">Nucleotide-binding</keyword>
<dbReference type="PANTHER" id="PTHR34220:SF11">
    <property type="entry name" value="SENSOR PROTEIN KINASE HPTS"/>
    <property type="match status" value="1"/>
</dbReference>
<keyword evidence="2" id="KW-1003">Cell membrane</keyword>
<evidence type="ECO:0000259" key="13">
    <source>
        <dbReference type="PROSITE" id="PS50885"/>
    </source>
</evidence>
<dbReference type="PANTHER" id="PTHR34220">
    <property type="entry name" value="SENSOR HISTIDINE KINASE YPDA"/>
    <property type="match status" value="1"/>
</dbReference>
<keyword evidence="4" id="KW-0808">Transferase</keyword>
<evidence type="ECO:0000256" key="7">
    <source>
        <dbReference type="ARBA" id="ARBA00022777"/>
    </source>
</evidence>
<dbReference type="Gene3D" id="6.10.340.10">
    <property type="match status" value="1"/>
</dbReference>
<keyword evidence="15" id="KW-1185">Reference proteome</keyword>
<dbReference type="InterPro" id="IPR010559">
    <property type="entry name" value="Sig_transdc_His_kin_internal"/>
</dbReference>
<dbReference type="EMBL" id="VNJI01000014">
    <property type="protein sequence ID" value="TVY09469.1"/>
    <property type="molecule type" value="Genomic_DNA"/>
</dbReference>
<feature type="transmembrane region" description="Helical" evidence="12">
    <location>
        <begin position="298"/>
        <end position="317"/>
    </location>
</feature>
<gene>
    <name evidence="14" type="ORF">FPZ49_13595</name>
</gene>
<dbReference type="GO" id="GO:0005886">
    <property type="term" value="C:plasma membrane"/>
    <property type="evidence" value="ECO:0007669"/>
    <property type="project" value="UniProtKB-SubCell"/>
</dbReference>
<proteinExistence type="predicted"/>
<dbReference type="Pfam" id="PF00672">
    <property type="entry name" value="HAMP"/>
    <property type="match status" value="1"/>
</dbReference>
<sequence>MRRKPSFSWRQKLITISLLCLMIPSIVTLALTGLYTKNELTNKASIKSEQSLEVADLYISNIVRDMLNAFNTLQYDSEFITNLRAAWSSYNKNGGSQVDFFAFKPVSEKLEQLTFFGGQTYVTILLPDGLIFSNYSTYQNDLSFLYSEPWIKQMDGDPVNTTNWIGAQNNYIRSTADRYPKLITVVRSFRLFASSPNAYMIISKPQEQFNEIFSKYAEDQTIMLLDEQGTVLSQSDPARIGSQVPSSMLYPGELQNLMWEGQEYIALNHPLSFAGWSLQCLTPYRIITGRIGNFLNDIFVFQALFFVVFSFVLFYLLRQLTKPIVQLVKTATRVELGNLDERSLVTGQDEIGRLGSSFDRMLDRIKEMIQQVEWEQGRKRMAELELLQAQINPHFLFNTLNSIRLQVRMKGEVEIAEMIGSLSTLLRMTINRNNEYLTLHEEAGTIEQYMKLMNFRHLENVQLATHLASDTLLAMIPRFTLQPLIENAYLHGLRQKHGHITVSSRMQGQYLYVTVQDDGIGMTVEELAAVRAKLMEADQRIKSAKERSSQINGIGLKNVNERLRMIYGDAYLFEMESSPGNGLKLTLRIPITFRKEEAGHA</sequence>
<keyword evidence="11 12" id="KW-0472">Membrane</keyword>
<dbReference type="InterPro" id="IPR003660">
    <property type="entry name" value="HAMP_dom"/>
</dbReference>
<reference evidence="14 15" key="1">
    <citation type="submission" date="2019-07" db="EMBL/GenBank/DDBJ databases">
        <authorList>
            <person name="Kim J."/>
        </authorList>
    </citation>
    <scope>NUCLEOTIDE SEQUENCE [LARGE SCALE GENOMIC DNA]</scope>
    <source>
        <strain evidence="14 15">JC52</strain>
    </source>
</reference>
<evidence type="ECO:0000256" key="6">
    <source>
        <dbReference type="ARBA" id="ARBA00022741"/>
    </source>
</evidence>
<dbReference type="Pfam" id="PF02518">
    <property type="entry name" value="HATPase_c"/>
    <property type="match status" value="1"/>
</dbReference>
<dbReference type="PROSITE" id="PS50885">
    <property type="entry name" value="HAMP"/>
    <property type="match status" value="1"/>
</dbReference>
<keyword evidence="3" id="KW-0597">Phosphoprotein</keyword>
<dbReference type="InterPro" id="IPR003594">
    <property type="entry name" value="HATPase_dom"/>
</dbReference>
<dbReference type="InterPro" id="IPR050640">
    <property type="entry name" value="Bact_2-comp_sensor_kinase"/>
</dbReference>
<organism evidence="14 15">
    <name type="scientific">Paenibacillus cremeus</name>
    <dbReference type="NCBI Taxonomy" id="2163881"/>
    <lineage>
        <taxon>Bacteria</taxon>
        <taxon>Bacillati</taxon>
        <taxon>Bacillota</taxon>
        <taxon>Bacilli</taxon>
        <taxon>Bacillales</taxon>
        <taxon>Paenibacillaceae</taxon>
        <taxon>Paenibacillus</taxon>
    </lineage>
</organism>
<dbReference type="Pfam" id="PF06580">
    <property type="entry name" value="His_kinase"/>
    <property type="match status" value="1"/>
</dbReference>
<dbReference type="AlphaFoldDB" id="A0A559KBJ5"/>
<keyword evidence="7" id="KW-0418">Kinase</keyword>
<keyword evidence="5 12" id="KW-0812">Transmembrane</keyword>
<evidence type="ECO:0000256" key="11">
    <source>
        <dbReference type="ARBA" id="ARBA00023136"/>
    </source>
</evidence>
<accession>A0A559KBJ5</accession>
<name>A0A559KBJ5_9BACL</name>
<dbReference type="GO" id="GO:0000155">
    <property type="term" value="F:phosphorelay sensor kinase activity"/>
    <property type="evidence" value="ECO:0007669"/>
    <property type="project" value="InterPro"/>
</dbReference>
<dbReference type="SMART" id="SM00387">
    <property type="entry name" value="HATPase_c"/>
    <property type="match status" value="1"/>
</dbReference>
<evidence type="ECO:0000256" key="8">
    <source>
        <dbReference type="ARBA" id="ARBA00022840"/>
    </source>
</evidence>
<evidence type="ECO:0000256" key="12">
    <source>
        <dbReference type="SAM" id="Phobius"/>
    </source>
</evidence>
<keyword evidence="8" id="KW-0067">ATP-binding</keyword>
<evidence type="ECO:0000313" key="14">
    <source>
        <dbReference type="EMBL" id="TVY09469.1"/>
    </source>
</evidence>
<dbReference type="SMART" id="SM00304">
    <property type="entry name" value="HAMP"/>
    <property type="match status" value="1"/>
</dbReference>
<evidence type="ECO:0000256" key="3">
    <source>
        <dbReference type="ARBA" id="ARBA00022553"/>
    </source>
</evidence>
<dbReference type="SUPFAM" id="SSF158472">
    <property type="entry name" value="HAMP domain-like"/>
    <property type="match status" value="1"/>
</dbReference>
<dbReference type="Proteomes" id="UP000317036">
    <property type="component" value="Unassembled WGS sequence"/>
</dbReference>
<evidence type="ECO:0000256" key="4">
    <source>
        <dbReference type="ARBA" id="ARBA00022679"/>
    </source>
</evidence>
<feature type="domain" description="HAMP" evidence="13">
    <location>
        <begin position="318"/>
        <end position="370"/>
    </location>
</feature>
<dbReference type="GO" id="GO:0005524">
    <property type="term" value="F:ATP binding"/>
    <property type="evidence" value="ECO:0007669"/>
    <property type="project" value="UniProtKB-KW"/>
</dbReference>
<evidence type="ECO:0000256" key="5">
    <source>
        <dbReference type="ARBA" id="ARBA00022692"/>
    </source>
</evidence>
<evidence type="ECO:0000256" key="9">
    <source>
        <dbReference type="ARBA" id="ARBA00022989"/>
    </source>
</evidence>
<evidence type="ECO:0000256" key="2">
    <source>
        <dbReference type="ARBA" id="ARBA00022475"/>
    </source>
</evidence>
<evidence type="ECO:0000313" key="15">
    <source>
        <dbReference type="Proteomes" id="UP000317036"/>
    </source>
</evidence>
<dbReference type="RefSeq" id="WP_144847473.1">
    <property type="nucleotide sequence ID" value="NZ_VNJI01000014.1"/>
</dbReference>
<keyword evidence="9 12" id="KW-1133">Transmembrane helix</keyword>
<evidence type="ECO:0000256" key="1">
    <source>
        <dbReference type="ARBA" id="ARBA00004651"/>
    </source>
</evidence>
<comment type="caution">
    <text evidence="14">The sequence shown here is derived from an EMBL/GenBank/DDBJ whole genome shotgun (WGS) entry which is preliminary data.</text>
</comment>
<dbReference type="CDD" id="cd06225">
    <property type="entry name" value="HAMP"/>
    <property type="match status" value="1"/>
</dbReference>
<keyword evidence="10" id="KW-0902">Two-component regulatory system</keyword>
<protein>
    <submittedName>
        <fullName evidence="14">HAMP domain-containing protein</fullName>
    </submittedName>
</protein>
<dbReference type="InterPro" id="IPR036890">
    <property type="entry name" value="HATPase_C_sf"/>
</dbReference>
<dbReference type="SUPFAM" id="SSF55874">
    <property type="entry name" value="ATPase domain of HSP90 chaperone/DNA topoisomerase II/histidine kinase"/>
    <property type="match status" value="1"/>
</dbReference>
<evidence type="ECO:0000256" key="10">
    <source>
        <dbReference type="ARBA" id="ARBA00023012"/>
    </source>
</evidence>
<dbReference type="Gene3D" id="3.30.565.10">
    <property type="entry name" value="Histidine kinase-like ATPase, C-terminal domain"/>
    <property type="match status" value="1"/>
</dbReference>
<comment type="subcellular location">
    <subcellularLocation>
        <location evidence="1">Cell membrane</location>
        <topology evidence="1">Multi-pass membrane protein</topology>
    </subcellularLocation>
</comment>
<dbReference type="OrthoDB" id="9776552at2"/>